<gene>
    <name evidence="2" type="ORF">IE81DRAFT_323970</name>
</gene>
<accession>A0A316VWE1</accession>
<dbReference type="InterPro" id="IPR053832">
    <property type="entry name" value="DUF6924"/>
</dbReference>
<dbReference type="InParanoid" id="A0A316VWE1"/>
<dbReference type="RefSeq" id="XP_025369127.1">
    <property type="nucleotide sequence ID" value="XM_025514110.1"/>
</dbReference>
<name>A0A316VWE1_9BASI</name>
<protein>
    <recommendedName>
        <fullName evidence="1">DUF6924 domain-containing protein</fullName>
    </recommendedName>
</protein>
<dbReference type="Proteomes" id="UP000245783">
    <property type="component" value="Unassembled WGS sequence"/>
</dbReference>
<proteinExistence type="predicted"/>
<dbReference type="GeneID" id="37035980"/>
<dbReference type="OrthoDB" id="3335062at2759"/>
<feature type="domain" description="DUF6924" evidence="1">
    <location>
        <begin position="59"/>
        <end position="148"/>
    </location>
</feature>
<organism evidence="2 3">
    <name type="scientific">Ceraceosorus guamensis</name>
    <dbReference type="NCBI Taxonomy" id="1522189"/>
    <lineage>
        <taxon>Eukaryota</taxon>
        <taxon>Fungi</taxon>
        <taxon>Dikarya</taxon>
        <taxon>Basidiomycota</taxon>
        <taxon>Ustilaginomycotina</taxon>
        <taxon>Exobasidiomycetes</taxon>
        <taxon>Ceraceosorales</taxon>
        <taxon>Ceraceosoraceae</taxon>
        <taxon>Ceraceosorus</taxon>
    </lineage>
</organism>
<dbReference type="Pfam" id="PF21962">
    <property type="entry name" value="DUF6924"/>
    <property type="match status" value="1"/>
</dbReference>
<evidence type="ECO:0000313" key="2">
    <source>
        <dbReference type="EMBL" id="PWN41967.1"/>
    </source>
</evidence>
<keyword evidence="3" id="KW-1185">Reference proteome</keyword>
<reference evidence="2 3" key="1">
    <citation type="journal article" date="2018" name="Mol. Biol. Evol.">
        <title>Broad Genomic Sampling Reveals a Smut Pathogenic Ancestry of the Fungal Clade Ustilaginomycotina.</title>
        <authorList>
            <person name="Kijpornyongpan T."/>
            <person name="Mondo S.J."/>
            <person name="Barry K."/>
            <person name="Sandor L."/>
            <person name="Lee J."/>
            <person name="Lipzen A."/>
            <person name="Pangilinan J."/>
            <person name="LaButti K."/>
            <person name="Hainaut M."/>
            <person name="Henrissat B."/>
            <person name="Grigoriev I.V."/>
            <person name="Spatafora J.W."/>
            <person name="Aime M.C."/>
        </authorList>
    </citation>
    <scope>NUCLEOTIDE SEQUENCE [LARGE SCALE GENOMIC DNA]</scope>
    <source>
        <strain evidence="2 3">MCA 4658</strain>
    </source>
</reference>
<evidence type="ECO:0000259" key="1">
    <source>
        <dbReference type="Pfam" id="PF21962"/>
    </source>
</evidence>
<sequence length="152" mass="16663">MAPSPIFNLSAQDADKILSEIRSSGYIREVASDVPPEESGLWDVVHFVPDSFSPSAKLENQEAIIDHAVETLEKQEWDSTAIVVADERTAKDGSLLIYNVDSTQPKGKRLVGKLRAVPRSVIEVVCNLQVSNMDLKEYANCIKEGDVFDAGS</sequence>
<dbReference type="EMBL" id="KZ819385">
    <property type="protein sequence ID" value="PWN41967.1"/>
    <property type="molecule type" value="Genomic_DNA"/>
</dbReference>
<evidence type="ECO:0000313" key="3">
    <source>
        <dbReference type="Proteomes" id="UP000245783"/>
    </source>
</evidence>
<dbReference type="AlphaFoldDB" id="A0A316VWE1"/>